<organism evidence="1 2">
    <name type="scientific">Crossiella cryophila</name>
    <dbReference type="NCBI Taxonomy" id="43355"/>
    <lineage>
        <taxon>Bacteria</taxon>
        <taxon>Bacillati</taxon>
        <taxon>Actinomycetota</taxon>
        <taxon>Actinomycetes</taxon>
        <taxon>Pseudonocardiales</taxon>
        <taxon>Pseudonocardiaceae</taxon>
        <taxon>Crossiella</taxon>
    </lineage>
</organism>
<dbReference type="EMBL" id="JACHMH010000001">
    <property type="protein sequence ID" value="MBB4681236.1"/>
    <property type="molecule type" value="Genomic_DNA"/>
</dbReference>
<dbReference type="SUPFAM" id="SSF110296">
    <property type="entry name" value="Oligoxyloglucan reducing end-specific cellobiohydrolase"/>
    <property type="match status" value="1"/>
</dbReference>
<evidence type="ECO:0000313" key="2">
    <source>
        <dbReference type="Proteomes" id="UP000533598"/>
    </source>
</evidence>
<keyword evidence="2" id="KW-1185">Reference proteome</keyword>
<comment type="caution">
    <text evidence="1">The sequence shown here is derived from an EMBL/GenBank/DDBJ whole genome shotgun (WGS) entry which is preliminary data.</text>
</comment>
<evidence type="ECO:0008006" key="3">
    <source>
        <dbReference type="Google" id="ProtNLM"/>
    </source>
</evidence>
<dbReference type="AlphaFoldDB" id="A0A7W7CHF4"/>
<evidence type="ECO:0000313" key="1">
    <source>
        <dbReference type="EMBL" id="MBB4681236.1"/>
    </source>
</evidence>
<proteinExistence type="predicted"/>
<dbReference type="RefSeq" id="WP_185007665.1">
    <property type="nucleotide sequence ID" value="NZ_BAAAUI010000051.1"/>
</dbReference>
<accession>A0A7W7CHF4</accession>
<dbReference type="Proteomes" id="UP000533598">
    <property type="component" value="Unassembled WGS sequence"/>
</dbReference>
<sequence>MRRNRILLAALVLALAGTAVLVLREEAGPPPPEPEAAAEPPRRIALRGVEFADERHWFGVRAHCRDDGQDWCAHTLLAGQDGRVAPRELPPELRGDQQHLAINLVALGPSRLVVWEGSRRWFTADAGQSWTRVDEDAPPVDRIPAGAVLEPDCTPTGCAPRVLVVLPESGRRAELRGLPPLGDVRPVPHPDAAGRWRVVGTHRGRLAVADTADAGRGWQVRELPPGPVARPKRVQLVFAGHTGYLLIDGEAQPQGRVLQNLYRGDGQRWELRWHSTEGRYPNVLLALIPRPDGRLTGLDQASQTWVSEDSGRSFRPARPEEVLNGWAAYPTRSGHLLAAETDTSHSPDGVTWTLLPKG</sequence>
<reference evidence="1 2" key="1">
    <citation type="submission" date="2020-08" db="EMBL/GenBank/DDBJ databases">
        <title>Sequencing the genomes of 1000 actinobacteria strains.</title>
        <authorList>
            <person name="Klenk H.-P."/>
        </authorList>
    </citation>
    <scope>NUCLEOTIDE SEQUENCE [LARGE SCALE GENOMIC DNA]</scope>
    <source>
        <strain evidence="1 2">DSM 44230</strain>
    </source>
</reference>
<protein>
    <recommendedName>
        <fullName evidence="3">Exo-alpha-sialidase</fullName>
    </recommendedName>
</protein>
<name>A0A7W7CHF4_9PSEU</name>
<gene>
    <name evidence="1" type="ORF">HNR67_007354</name>
</gene>